<gene>
    <name evidence="2" type="ORF">K490DRAFT_35633</name>
</gene>
<feature type="region of interest" description="Disordered" evidence="1">
    <location>
        <begin position="1"/>
        <end position="37"/>
    </location>
</feature>
<dbReference type="OrthoDB" id="5421421at2759"/>
<keyword evidence="3" id="KW-1185">Reference proteome</keyword>
<reference evidence="2" key="1">
    <citation type="journal article" date="2020" name="Stud. Mycol.">
        <title>101 Dothideomycetes genomes: a test case for predicting lifestyles and emergence of pathogens.</title>
        <authorList>
            <person name="Haridas S."/>
            <person name="Albert R."/>
            <person name="Binder M."/>
            <person name="Bloem J."/>
            <person name="Labutti K."/>
            <person name="Salamov A."/>
            <person name="Andreopoulos B."/>
            <person name="Baker S."/>
            <person name="Barry K."/>
            <person name="Bills G."/>
            <person name="Bluhm B."/>
            <person name="Cannon C."/>
            <person name="Castanera R."/>
            <person name="Culley D."/>
            <person name="Daum C."/>
            <person name="Ezra D."/>
            <person name="Gonzalez J."/>
            <person name="Henrissat B."/>
            <person name="Kuo A."/>
            <person name="Liang C."/>
            <person name="Lipzen A."/>
            <person name="Lutzoni F."/>
            <person name="Magnuson J."/>
            <person name="Mondo S."/>
            <person name="Nolan M."/>
            <person name="Ohm R."/>
            <person name="Pangilinan J."/>
            <person name="Park H.-J."/>
            <person name="Ramirez L."/>
            <person name="Alfaro M."/>
            <person name="Sun H."/>
            <person name="Tritt A."/>
            <person name="Yoshinaga Y."/>
            <person name="Zwiers L.-H."/>
            <person name="Turgeon B."/>
            <person name="Goodwin S."/>
            <person name="Spatafora J."/>
            <person name="Crous P."/>
            <person name="Grigoriev I."/>
        </authorList>
    </citation>
    <scope>NUCLEOTIDE SEQUENCE</scope>
    <source>
        <strain evidence="2">CBS 121410</strain>
    </source>
</reference>
<proteinExistence type="predicted"/>
<comment type="caution">
    <text evidence="2">The sequence shown here is derived from an EMBL/GenBank/DDBJ whole genome shotgun (WGS) entry which is preliminary data.</text>
</comment>
<evidence type="ECO:0000256" key="1">
    <source>
        <dbReference type="SAM" id="MobiDB-lite"/>
    </source>
</evidence>
<dbReference type="EMBL" id="ML978713">
    <property type="protein sequence ID" value="KAF2090144.1"/>
    <property type="molecule type" value="Genomic_DNA"/>
</dbReference>
<evidence type="ECO:0008006" key="4">
    <source>
        <dbReference type="Google" id="ProtNLM"/>
    </source>
</evidence>
<protein>
    <recommendedName>
        <fullName evidence="4">Myb-like domain-containing protein</fullName>
    </recommendedName>
</protein>
<evidence type="ECO:0000313" key="3">
    <source>
        <dbReference type="Proteomes" id="UP000799776"/>
    </source>
</evidence>
<sequence>MNVKRRTQDEDEASDSTLKRRKTSTSSSNAPVELSEEDRLLMKLKEEENLPWKDIAARFQTERGKSYQIPALQMRLKRLKERLRVWTDADVTALRKAHDYWRDNKFEIIAQKMVEFGATDKWASKQVARKWAEIDPTATPFMTHDDTPQPFSYTTSPVEAPRMMPFLGMP</sequence>
<evidence type="ECO:0000313" key="2">
    <source>
        <dbReference type="EMBL" id="KAF2090144.1"/>
    </source>
</evidence>
<dbReference type="AlphaFoldDB" id="A0A9P4M1Q1"/>
<name>A0A9P4M1Q1_9PEZI</name>
<accession>A0A9P4M1Q1</accession>
<dbReference type="Proteomes" id="UP000799776">
    <property type="component" value="Unassembled WGS sequence"/>
</dbReference>
<organism evidence="2 3">
    <name type="scientific">Saccharata proteae CBS 121410</name>
    <dbReference type="NCBI Taxonomy" id="1314787"/>
    <lineage>
        <taxon>Eukaryota</taxon>
        <taxon>Fungi</taxon>
        <taxon>Dikarya</taxon>
        <taxon>Ascomycota</taxon>
        <taxon>Pezizomycotina</taxon>
        <taxon>Dothideomycetes</taxon>
        <taxon>Dothideomycetes incertae sedis</taxon>
        <taxon>Botryosphaeriales</taxon>
        <taxon>Saccharataceae</taxon>
        <taxon>Saccharata</taxon>
    </lineage>
</organism>